<dbReference type="EMBL" id="FOOQ01000001">
    <property type="protein sequence ID" value="SFF87061.1"/>
    <property type="molecule type" value="Genomic_DNA"/>
</dbReference>
<dbReference type="Proteomes" id="UP000198876">
    <property type="component" value="Unassembled WGS sequence"/>
</dbReference>
<protein>
    <recommendedName>
        <fullName evidence="2">Halobacterial output domain-containing protein</fullName>
    </recommendedName>
</protein>
<gene>
    <name evidence="3" type="ORF">SAMN04488063_0597</name>
</gene>
<organism evidence="3 4">
    <name type="scientific">Halopelagius inordinatus</name>
    <dbReference type="NCBI Taxonomy" id="553467"/>
    <lineage>
        <taxon>Archaea</taxon>
        <taxon>Methanobacteriati</taxon>
        <taxon>Methanobacteriota</taxon>
        <taxon>Stenosarchaea group</taxon>
        <taxon>Halobacteria</taxon>
        <taxon>Halobacteriales</taxon>
        <taxon>Haloferacaceae</taxon>
    </lineage>
</organism>
<evidence type="ECO:0000313" key="3">
    <source>
        <dbReference type="EMBL" id="SFF87061.1"/>
    </source>
</evidence>
<reference evidence="4" key="1">
    <citation type="submission" date="2016-10" db="EMBL/GenBank/DDBJ databases">
        <authorList>
            <person name="Varghese N."/>
            <person name="Submissions S."/>
        </authorList>
    </citation>
    <scope>NUCLEOTIDE SEQUENCE [LARGE SCALE GENOMIC DNA]</scope>
    <source>
        <strain evidence="4">CGMCC 1.7739</strain>
    </source>
</reference>
<evidence type="ECO:0000256" key="1">
    <source>
        <dbReference type="SAM" id="MobiDB-lite"/>
    </source>
</evidence>
<sequence length="138" mass="15120">MTSGGSSPHDSADYGEVSEDRTAGHPRTSVSLDSLDSAGALTYHDETKTYRTEYDQRVDAPQEVVVHSVAALEERSPIELDPLYTVIDPDALDQLFAPMINGRHVGDGKITFGYQGYEITLHSYGVVAIRPVERPRGQ</sequence>
<accession>A0A1I2MCV7</accession>
<evidence type="ECO:0000313" key="4">
    <source>
        <dbReference type="Proteomes" id="UP000198876"/>
    </source>
</evidence>
<dbReference type="AlphaFoldDB" id="A0A1I2MCV7"/>
<dbReference type="RefSeq" id="WP_092888169.1">
    <property type="nucleotide sequence ID" value="NZ_FOOQ01000001.1"/>
</dbReference>
<dbReference type="OrthoDB" id="280819at2157"/>
<proteinExistence type="predicted"/>
<keyword evidence="4" id="KW-1185">Reference proteome</keyword>
<dbReference type="InterPro" id="IPR040624">
    <property type="entry name" value="HalOD1"/>
</dbReference>
<name>A0A1I2MCV7_9EURY</name>
<evidence type="ECO:0000259" key="2">
    <source>
        <dbReference type="Pfam" id="PF18545"/>
    </source>
</evidence>
<dbReference type="Pfam" id="PF18545">
    <property type="entry name" value="HalOD1"/>
    <property type="match status" value="1"/>
</dbReference>
<feature type="domain" description="Halobacterial output" evidence="2">
    <location>
        <begin position="60"/>
        <end position="131"/>
    </location>
</feature>
<feature type="region of interest" description="Disordered" evidence="1">
    <location>
        <begin position="1"/>
        <end position="38"/>
    </location>
</feature>